<keyword evidence="4" id="KW-1134">Transmembrane beta strand</keyword>
<dbReference type="InterPro" id="IPR045584">
    <property type="entry name" value="Pilin-like"/>
</dbReference>
<dbReference type="GO" id="GO:0015031">
    <property type="term" value="P:protein transport"/>
    <property type="evidence" value="ECO:0007669"/>
    <property type="project" value="UniProtKB-KW"/>
</dbReference>
<organism evidence="12 13">
    <name type="scientific">Haemophilus paraphrohaemolyticus</name>
    <dbReference type="NCBI Taxonomy" id="736"/>
    <lineage>
        <taxon>Bacteria</taxon>
        <taxon>Pseudomonadati</taxon>
        <taxon>Pseudomonadota</taxon>
        <taxon>Gammaproteobacteria</taxon>
        <taxon>Pasteurellales</taxon>
        <taxon>Pasteurellaceae</taxon>
        <taxon>Haemophilus</taxon>
    </lineage>
</organism>
<evidence type="ECO:0000256" key="3">
    <source>
        <dbReference type="ARBA" id="ARBA00022448"/>
    </source>
</evidence>
<keyword evidence="6" id="KW-0732">Signal</keyword>
<dbReference type="InterPro" id="IPR008640">
    <property type="entry name" value="Adhesin_Head_dom"/>
</dbReference>
<evidence type="ECO:0000259" key="11">
    <source>
        <dbReference type="Pfam" id="PF05658"/>
    </source>
</evidence>
<evidence type="ECO:0000256" key="9">
    <source>
        <dbReference type="ARBA" id="ARBA00023237"/>
    </source>
</evidence>
<dbReference type="SUPFAM" id="SSF101967">
    <property type="entry name" value="Adhesin YadA, collagen-binding domain"/>
    <property type="match status" value="1"/>
</dbReference>
<evidence type="ECO:0000256" key="1">
    <source>
        <dbReference type="ARBA" id="ARBA00004241"/>
    </source>
</evidence>
<dbReference type="Gene3D" id="2.150.10.10">
    <property type="entry name" value="Serralysin-like metalloprotease, C-terminal"/>
    <property type="match status" value="1"/>
</dbReference>
<proteinExistence type="predicted"/>
<comment type="subcellular location">
    <subcellularLocation>
        <location evidence="2">Cell outer membrane</location>
    </subcellularLocation>
    <subcellularLocation>
        <location evidence="1">Cell surface</location>
    </subcellularLocation>
</comment>
<dbReference type="Pfam" id="PF05658">
    <property type="entry name" value="YadA_head"/>
    <property type="match status" value="2"/>
</dbReference>
<dbReference type="Gene3D" id="3.30.1300.30">
    <property type="entry name" value="GSPII I/J protein-like"/>
    <property type="match status" value="1"/>
</dbReference>
<evidence type="ECO:0000256" key="7">
    <source>
        <dbReference type="ARBA" id="ARBA00022927"/>
    </source>
</evidence>
<evidence type="ECO:0000313" key="13">
    <source>
        <dbReference type="Proteomes" id="UP000253945"/>
    </source>
</evidence>
<gene>
    <name evidence="12" type="ORF">DPV92_02795</name>
</gene>
<keyword evidence="13" id="KW-1185">Reference proteome</keyword>
<feature type="domain" description="Trimeric autotransporter adhesin YadA-like head" evidence="11">
    <location>
        <begin position="7"/>
        <end position="33"/>
    </location>
</feature>
<dbReference type="GO" id="GO:0009986">
    <property type="term" value="C:cell surface"/>
    <property type="evidence" value="ECO:0007669"/>
    <property type="project" value="UniProtKB-SubCell"/>
</dbReference>
<reference evidence="12 13" key="1">
    <citation type="submission" date="2018-05" db="EMBL/GenBank/DDBJ databases">
        <title>Draft Genome Sequences for a Diverse set of 7 Haemophilus Species.</title>
        <authorList>
            <person name="Nichols M."/>
            <person name="Topaz N."/>
            <person name="Wang X."/>
            <person name="Wang X."/>
            <person name="Boxrud D."/>
        </authorList>
    </citation>
    <scope>NUCLEOTIDE SEQUENCE [LARGE SCALE GENOMIC DNA]</scope>
    <source>
        <strain evidence="12 13">C2014016342</strain>
    </source>
</reference>
<keyword evidence="7" id="KW-0653">Protein transport</keyword>
<protein>
    <submittedName>
        <fullName evidence="12">Adhesin</fullName>
    </submittedName>
</protein>
<comment type="caution">
    <text evidence="12">The sequence shown here is derived from an EMBL/GenBank/DDBJ whole genome shotgun (WGS) entry which is preliminary data.</text>
</comment>
<dbReference type="GO" id="GO:0009279">
    <property type="term" value="C:cell outer membrane"/>
    <property type="evidence" value="ECO:0007669"/>
    <property type="project" value="UniProtKB-SubCell"/>
</dbReference>
<dbReference type="InterPro" id="IPR011049">
    <property type="entry name" value="Serralysin-like_metalloprot_C"/>
</dbReference>
<keyword evidence="5" id="KW-0812">Transmembrane</keyword>
<evidence type="ECO:0000256" key="5">
    <source>
        <dbReference type="ARBA" id="ARBA00022692"/>
    </source>
</evidence>
<evidence type="ECO:0000256" key="4">
    <source>
        <dbReference type="ARBA" id="ARBA00022452"/>
    </source>
</evidence>
<dbReference type="Proteomes" id="UP000253945">
    <property type="component" value="Unassembled WGS sequence"/>
</dbReference>
<keyword evidence="3" id="KW-0813">Transport</keyword>
<evidence type="ECO:0000313" key="12">
    <source>
        <dbReference type="EMBL" id="RDF12136.1"/>
    </source>
</evidence>
<dbReference type="AlphaFoldDB" id="A0A369ZRB8"/>
<name>A0A369ZRB8_9PAST</name>
<feature type="domain" description="Trimeric autotransporter adhesin YadA-like head" evidence="11">
    <location>
        <begin position="35"/>
        <end position="59"/>
    </location>
</feature>
<keyword evidence="9" id="KW-0998">Cell outer membrane</keyword>
<accession>A0A369ZRB8</accession>
<evidence type="ECO:0000256" key="2">
    <source>
        <dbReference type="ARBA" id="ARBA00004442"/>
    </source>
</evidence>
<feature type="domain" description="Trimeric autotransporter adhesin YadA-like C-terminal membrane anchor" evidence="10">
    <location>
        <begin position="109"/>
        <end position="169"/>
    </location>
</feature>
<evidence type="ECO:0000256" key="8">
    <source>
        <dbReference type="ARBA" id="ARBA00023136"/>
    </source>
</evidence>
<sequence>MGYGSEAKGNHSTALGNNAKAHAERSTAIGHNAEAKAAGSVALGEGSVAKEENTISVGNVGHERRITNVADPVNNTDAVNKRYVDNAMRKTEKKLRGGVAGATAMANIPQVTQPGKLMVGAGIGNYKGQSAVAVGLSKSSDSNRVIFKMSGSATTQGDYNIGAGIGYQW</sequence>
<dbReference type="SUPFAM" id="SSF54523">
    <property type="entry name" value="Pili subunits"/>
    <property type="match status" value="1"/>
</dbReference>
<evidence type="ECO:0000259" key="10">
    <source>
        <dbReference type="Pfam" id="PF03895"/>
    </source>
</evidence>
<dbReference type="Pfam" id="PF03895">
    <property type="entry name" value="YadA_anchor"/>
    <property type="match status" value="1"/>
</dbReference>
<keyword evidence="8" id="KW-0472">Membrane</keyword>
<dbReference type="InterPro" id="IPR005594">
    <property type="entry name" value="YadA_C"/>
</dbReference>
<dbReference type="EMBL" id="QEQF01000001">
    <property type="protein sequence ID" value="RDF12136.1"/>
    <property type="molecule type" value="Genomic_DNA"/>
</dbReference>
<evidence type="ECO:0000256" key="6">
    <source>
        <dbReference type="ARBA" id="ARBA00022729"/>
    </source>
</evidence>